<organism evidence="1 2">
    <name type="scientific">Portunus trituberculatus</name>
    <name type="common">Swimming crab</name>
    <name type="synonym">Neptunus trituberculatus</name>
    <dbReference type="NCBI Taxonomy" id="210409"/>
    <lineage>
        <taxon>Eukaryota</taxon>
        <taxon>Metazoa</taxon>
        <taxon>Ecdysozoa</taxon>
        <taxon>Arthropoda</taxon>
        <taxon>Crustacea</taxon>
        <taxon>Multicrustacea</taxon>
        <taxon>Malacostraca</taxon>
        <taxon>Eumalacostraca</taxon>
        <taxon>Eucarida</taxon>
        <taxon>Decapoda</taxon>
        <taxon>Pleocyemata</taxon>
        <taxon>Brachyura</taxon>
        <taxon>Eubrachyura</taxon>
        <taxon>Portunoidea</taxon>
        <taxon>Portunidae</taxon>
        <taxon>Portuninae</taxon>
        <taxon>Portunus</taxon>
    </lineage>
</organism>
<evidence type="ECO:0000313" key="1">
    <source>
        <dbReference type="EMBL" id="MPC41978.1"/>
    </source>
</evidence>
<proteinExistence type="predicted"/>
<accession>A0A5B7FA58</accession>
<comment type="caution">
    <text evidence="1">The sequence shown here is derived from an EMBL/GenBank/DDBJ whole genome shotgun (WGS) entry which is preliminary data.</text>
</comment>
<protein>
    <submittedName>
        <fullName evidence="1">Uncharacterized protein</fullName>
    </submittedName>
</protein>
<dbReference type="EMBL" id="VSRR010005261">
    <property type="protein sequence ID" value="MPC41978.1"/>
    <property type="molecule type" value="Genomic_DNA"/>
</dbReference>
<keyword evidence="2" id="KW-1185">Reference proteome</keyword>
<evidence type="ECO:0000313" key="2">
    <source>
        <dbReference type="Proteomes" id="UP000324222"/>
    </source>
</evidence>
<dbReference type="AlphaFoldDB" id="A0A5B7FA58"/>
<name>A0A5B7FA58_PORTR</name>
<gene>
    <name evidence="1" type="ORF">E2C01_035589</name>
</gene>
<sequence length="59" mass="6555">MRPSTEGFAIISSCITQLVAEKNSGWKHENKKISSCIKQGAMLMTVKEVEEEEAEEALL</sequence>
<reference evidence="1 2" key="1">
    <citation type="submission" date="2019-05" db="EMBL/GenBank/DDBJ databases">
        <title>Another draft genome of Portunus trituberculatus and its Hox gene families provides insights of decapod evolution.</title>
        <authorList>
            <person name="Jeong J.-H."/>
            <person name="Song I."/>
            <person name="Kim S."/>
            <person name="Choi T."/>
            <person name="Kim D."/>
            <person name="Ryu S."/>
            <person name="Kim W."/>
        </authorList>
    </citation>
    <scope>NUCLEOTIDE SEQUENCE [LARGE SCALE GENOMIC DNA]</scope>
    <source>
        <tissue evidence="1">Muscle</tissue>
    </source>
</reference>
<dbReference type="Proteomes" id="UP000324222">
    <property type="component" value="Unassembled WGS sequence"/>
</dbReference>